<accession>A0A250J2Z2</accession>
<evidence type="ECO:0000313" key="3">
    <source>
        <dbReference type="Proteomes" id="UP000217257"/>
    </source>
</evidence>
<sequence length="297" mass="31075">MRPVFLAMCLLSLYACAPPAPTPSGPDPSAPIERGPKAISLDGDPNGLFWDAAGKTLYIADDQNNRVLKWTDAGGISLVAQLPPAPGNGPGLGDLVRMPDGTIVVVRFGGGTAGDVVFIRPDGTTGTVPGLKPERRRIGLTLAPDGQLYVAYFVRVNNANVGSVARLTLEGTEQEVIGALQKPVGVTVMGDSLFVSDQLAGKVYRAPLASPQDYTTHAALPSPDLLAVGPRGSLLTGSREGKVFSIAPSGEVSVLASGYQQPRGLAYDAENQRLFIADHDGDDSNGATYFLRIIPVE</sequence>
<proteinExistence type="predicted"/>
<reference evidence="2 3" key="1">
    <citation type="submission" date="2017-06" db="EMBL/GenBank/DDBJ databases">
        <title>Sequencing and comparative analysis of myxobacterial genomes.</title>
        <authorList>
            <person name="Rupp O."/>
            <person name="Goesmann A."/>
            <person name="Sogaard-Andersen L."/>
        </authorList>
    </citation>
    <scope>NUCLEOTIDE SEQUENCE [LARGE SCALE GENOMIC DNA]</scope>
    <source>
        <strain evidence="2 3">DSM 52655</strain>
    </source>
</reference>
<dbReference type="Gene3D" id="2.120.10.30">
    <property type="entry name" value="TolB, C-terminal domain"/>
    <property type="match status" value="1"/>
</dbReference>
<dbReference type="PROSITE" id="PS51257">
    <property type="entry name" value="PROKAR_LIPOPROTEIN"/>
    <property type="match status" value="1"/>
</dbReference>
<name>A0A250J2Z2_9BACT</name>
<evidence type="ECO:0008006" key="4">
    <source>
        <dbReference type="Google" id="ProtNLM"/>
    </source>
</evidence>
<gene>
    <name evidence="2" type="ORF">CYFUS_003166</name>
</gene>
<protein>
    <recommendedName>
        <fullName evidence="4">SMP-30/Gluconolactonase/LRE-like region domain-containing protein</fullName>
    </recommendedName>
</protein>
<dbReference type="EMBL" id="CP022098">
    <property type="protein sequence ID" value="ATB37741.1"/>
    <property type="molecule type" value="Genomic_DNA"/>
</dbReference>
<dbReference type="KEGG" id="cfus:CYFUS_003166"/>
<dbReference type="RefSeq" id="WP_095986012.1">
    <property type="nucleotide sequence ID" value="NZ_CP022098.1"/>
</dbReference>
<feature type="chain" id="PRO_5012693406" description="SMP-30/Gluconolactonase/LRE-like region domain-containing protein" evidence="1">
    <location>
        <begin position="18"/>
        <end position="297"/>
    </location>
</feature>
<organism evidence="2 3">
    <name type="scientific">Cystobacter fuscus</name>
    <dbReference type="NCBI Taxonomy" id="43"/>
    <lineage>
        <taxon>Bacteria</taxon>
        <taxon>Pseudomonadati</taxon>
        <taxon>Myxococcota</taxon>
        <taxon>Myxococcia</taxon>
        <taxon>Myxococcales</taxon>
        <taxon>Cystobacterineae</taxon>
        <taxon>Archangiaceae</taxon>
        <taxon>Cystobacter</taxon>
    </lineage>
</organism>
<dbReference type="SUPFAM" id="SSF63829">
    <property type="entry name" value="Calcium-dependent phosphotriesterase"/>
    <property type="match status" value="1"/>
</dbReference>
<feature type="signal peptide" evidence="1">
    <location>
        <begin position="1"/>
        <end position="17"/>
    </location>
</feature>
<keyword evidence="1" id="KW-0732">Signal</keyword>
<dbReference type="AlphaFoldDB" id="A0A250J2Z2"/>
<dbReference type="Proteomes" id="UP000217257">
    <property type="component" value="Chromosome"/>
</dbReference>
<evidence type="ECO:0000256" key="1">
    <source>
        <dbReference type="SAM" id="SignalP"/>
    </source>
</evidence>
<dbReference type="InterPro" id="IPR011042">
    <property type="entry name" value="6-blade_b-propeller_TolB-like"/>
</dbReference>
<evidence type="ECO:0000313" key="2">
    <source>
        <dbReference type="EMBL" id="ATB37741.1"/>
    </source>
</evidence>